<comment type="caution">
    <text evidence="2">The sequence shown here is derived from an EMBL/GenBank/DDBJ whole genome shotgun (WGS) entry which is preliminary data.</text>
</comment>
<proteinExistence type="predicted"/>
<feature type="compositionally biased region" description="Basic and acidic residues" evidence="1">
    <location>
        <begin position="1"/>
        <end position="14"/>
    </location>
</feature>
<organism evidence="2 3">
    <name type="scientific">Cichlidogyrus casuarinus</name>
    <dbReference type="NCBI Taxonomy" id="1844966"/>
    <lineage>
        <taxon>Eukaryota</taxon>
        <taxon>Metazoa</taxon>
        <taxon>Spiralia</taxon>
        <taxon>Lophotrochozoa</taxon>
        <taxon>Platyhelminthes</taxon>
        <taxon>Monogenea</taxon>
        <taxon>Monopisthocotylea</taxon>
        <taxon>Dactylogyridea</taxon>
        <taxon>Ancyrocephalidae</taxon>
        <taxon>Cichlidogyrus</taxon>
    </lineage>
</organism>
<dbReference type="AlphaFoldDB" id="A0ABD2PX64"/>
<evidence type="ECO:0000313" key="3">
    <source>
        <dbReference type="Proteomes" id="UP001626550"/>
    </source>
</evidence>
<reference evidence="2 3" key="1">
    <citation type="submission" date="2024-11" db="EMBL/GenBank/DDBJ databases">
        <title>Adaptive evolution of stress response genes in parasites aligns with host niche diversity.</title>
        <authorList>
            <person name="Hahn C."/>
            <person name="Resl P."/>
        </authorList>
    </citation>
    <scope>NUCLEOTIDE SEQUENCE [LARGE SCALE GENOMIC DNA]</scope>
    <source>
        <strain evidence="2">EGGRZ-B1_66</strain>
        <tissue evidence="2">Body</tissue>
    </source>
</reference>
<accession>A0ABD2PX64</accession>
<evidence type="ECO:0000256" key="1">
    <source>
        <dbReference type="SAM" id="MobiDB-lite"/>
    </source>
</evidence>
<name>A0ABD2PX64_9PLAT</name>
<dbReference type="Pfam" id="PF06910">
    <property type="entry name" value="MEA1"/>
    <property type="match status" value="1"/>
</dbReference>
<dbReference type="EMBL" id="JBJKFK010001983">
    <property type="protein sequence ID" value="KAL3311859.1"/>
    <property type="molecule type" value="Genomic_DNA"/>
</dbReference>
<dbReference type="Proteomes" id="UP001626550">
    <property type="component" value="Unassembled WGS sequence"/>
</dbReference>
<gene>
    <name evidence="2" type="ORF">Ciccas_009554</name>
</gene>
<sequence length="171" mass="18941">PMTKLECDSVKEALNEPCDSSDDLSSPTAYSNMDPERLGYMPIDTNNTNVYSSSSDTDSASESISGEEYRSENNLGVNAELQRILDSAESEISPSGNLDIFTNISRREFDNILTPEEDVASARDIDLNAEKKSTILNLMNEVKLPPASIPEWARSLDEKSLLEAIQRTCKR</sequence>
<feature type="non-terminal residue" evidence="2">
    <location>
        <position position="1"/>
    </location>
</feature>
<keyword evidence="3" id="KW-1185">Reference proteome</keyword>
<protein>
    <submittedName>
        <fullName evidence="2">Uncharacterized protein</fullName>
    </submittedName>
</protein>
<feature type="compositionally biased region" description="Low complexity" evidence="1">
    <location>
        <begin position="44"/>
        <end position="64"/>
    </location>
</feature>
<feature type="region of interest" description="Disordered" evidence="1">
    <location>
        <begin position="1"/>
        <end position="71"/>
    </location>
</feature>
<evidence type="ECO:0000313" key="2">
    <source>
        <dbReference type="EMBL" id="KAL3311859.1"/>
    </source>
</evidence>